<dbReference type="InterPro" id="IPR009000">
    <property type="entry name" value="Transl_B-barrel_sf"/>
</dbReference>
<evidence type="ECO:0000256" key="4">
    <source>
        <dbReference type="ARBA" id="ARBA00022980"/>
    </source>
</evidence>
<dbReference type="InterPro" id="IPR019927">
    <property type="entry name" value="Ribosomal_uL3_bac/org-type"/>
</dbReference>
<dbReference type="FunFam" id="2.40.30.10:FF:000004">
    <property type="entry name" value="50S ribosomal protein L3"/>
    <property type="match status" value="1"/>
</dbReference>
<comment type="caution">
    <text evidence="9">The sequence shown here is derived from an EMBL/GenBank/DDBJ whole genome shotgun (WGS) entry which is preliminary data.</text>
</comment>
<feature type="region of interest" description="Disordered" evidence="8">
    <location>
        <begin position="127"/>
        <end position="151"/>
    </location>
</feature>
<dbReference type="SUPFAM" id="SSF50447">
    <property type="entry name" value="Translation proteins"/>
    <property type="match status" value="1"/>
</dbReference>
<dbReference type="HAMAP" id="MF_01325_B">
    <property type="entry name" value="Ribosomal_uL3_B"/>
    <property type="match status" value="1"/>
</dbReference>
<dbReference type="EMBL" id="JAJEPR010000006">
    <property type="protein sequence ID" value="MCC2189273.1"/>
    <property type="molecule type" value="Genomic_DNA"/>
</dbReference>
<name>A0AAE3DRP6_9FIRM</name>
<accession>A0AAE3DRP6</accession>
<dbReference type="RefSeq" id="WP_227614657.1">
    <property type="nucleotide sequence ID" value="NZ_JAJEPR010000006.1"/>
</dbReference>
<evidence type="ECO:0000256" key="6">
    <source>
        <dbReference type="ARBA" id="ARBA00035243"/>
    </source>
</evidence>
<dbReference type="PANTHER" id="PTHR11229:SF16">
    <property type="entry name" value="LARGE RIBOSOMAL SUBUNIT PROTEIN UL3C"/>
    <property type="match status" value="1"/>
</dbReference>
<dbReference type="NCBIfam" id="TIGR03625">
    <property type="entry name" value="L3_bact"/>
    <property type="match status" value="1"/>
</dbReference>
<dbReference type="PANTHER" id="PTHR11229">
    <property type="entry name" value="50S RIBOSOMAL PROTEIN L3"/>
    <property type="match status" value="1"/>
</dbReference>
<dbReference type="FunFam" id="3.30.160.810:FF:000001">
    <property type="entry name" value="50S ribosomal protein L3"/>
    <property type="match status" value="1"/>
</dbReference>
<keyword evidence="10" id="KW-1185">Reference proteome</keyword>
<evidence type="ECO:0000256" key="3">
    <source>
        <dbReference type="ARBA" id="ARBA00022884"/>
    </source>
</evidence>
<comment type="function">
    <text evidence="7">One of the primary rRNA binding proteins, it binds directly near the 3'-end of the 23S rRNA, where it nucleates assembly of the 50S subunit.</text>
</comment>
<sequence length="211" mass="22904">MKKAILATKVGMTQIFNEDGVLTPVTVLQAGPCVVTQVKTEDNDGYKAVQVGFVDKREKLINKPMKGHFDKAGVSYKRYVREFKFENAEEYAVAQEIKADIFTAGDKIDATAISKGKGFQGAIKKNGQHRGPMAHGSKFHRHQGSNGACSDPSKVFKGKGMPGHMGHKQITVQNLEIVKVDVENNLLLVKGAVPGPKKALVTVKETVKSGK</sequence>
<keyword evidence="5 7" id="KW-0687">Ribonucleoprotein</keyword>
<evidence type="ECO:0000256" key="5">
    <source>
        <dbReference type="ARBA" id="ARBA00023274"/>
    </source>
</evidence>
<comment type="subunit">
    <text evidence="7">Part of the 50S ribosomal subunit. Forms a cluster with proteins L14 and L19.</text>
</comment>
<evidence type="ECO:0000256" key="1">
    <source>
        <dbReference type="ARBA" id="ARBA00006540"/>
    </source>
</evidence>
<dbReference type="InterPro" id="IPR000597">
    <property type="entry name" value="Ribosomal_uL3"/>
</dbReference>
<evidence type="ECO:0000313" key="9">
    <source>
        <dbReference type="EMBL" id="MCC2189273.1"/>
    </source>
</evidence>
<keyword evidence="3 7" id="KW-0694">RNA-binding</keyword>
<keyword evidence="4 7" id="KW-0689">Ribosomal protein</keyword>
<dbReference type="GO" id="GO:0019843">
    <property type="term" value="F:rRNA binding"/>
    <property type="evidence" value="ECO:0007669"/>
    <property type="project" value="UniProtKB-UniRule"/>
</dbReference>
<evidence type="ECO:0000313" key="10">
    <source>
        <dbReference type="Proteomes" id="UP001197875"/>
    </source>
</evidence>
<reference evidence="9 10" key="1">
    <citation type="submission" date="2021-10" db="EMBL/GenBank/DDBJ databases">
        <title>Anaerobic single-cell dispensing facilitates the cultivation of human gut bacteria.</title>
        <authorList>
            <person name="Afrizal A."/>
        </authorList>
    </citation>
    <scope>NUCLEOTIDE SEQUENCE [LARGE SCALE GENOMIC DNA]</scope>
    <source>
        <strain evidence="9 10">CLA-AA-H277</strain>
    </source>
</reference>
<evidence type="ECO:0000256" key="7">
    <source>
        <dbReference type="HAMAP-Rule" id="MF_01325"/>
    </source>
</evidence>
<evidence type="ECO:0000256" key="2">
    <source>
        <dbReference type="ARBA" id="ARBA00022730"/>
    </source>
</evidence>
<dbReference type="GO" id="GO:0022625">
    <property type="term" value="C:cytosolic large ribosomal subunit"/>
    <property type="evidence" value="ECO:0007669"/>
    <property type="project" value="TreeGrafter"/>
</dbReference>
<dbReference type="Gene3D" id="3.30.160.810">
    <property type="match status" value="1"/>
</dbReference>
<dbReference type="GO" id="GO:0003735">
    <property type="term" value="F:structural constituent of ribosome"/>
    <property type="evidence" value="ECO:0007669"/>
    <property type="project" value="UniProtKB-UniRule"/>
</dbReference>
<dbReference type="Gene3D" id="2.40.30.10">
    <property type="entry name" value="Translation factors"/>
    <property type="match status" value="1"/>
</dbReference>
<dbReference type="Pfam" id="PF00297">
    <property type="entry name" value="Ribosomal_L3"/>
    <property type="match status" value="1"/>
</dbReference>
<organism evidence="9 10">
    <name type="scientific">Fusicatenibacter faecihominis</name>
    <dbReference type="NCBI Taxonomy" id="2881276"/>
    <lineage>
        <taxon>Bacteria</taxon>
        <taxon>Bacillati</taxon>
        <taxon>Bacillota</taxon>
        <taxon>Clostridia</taxon>
        <taxon>Lachnospirales</taxon>
        <taxon>Lachnospiraceae</taxon>
        <taxon>Fusicatenibacter</taxon>
    </lineage>
</organism>
<dbReference type="GO" id="GO:0006412">
    <property type="term" value="P:translation"/>
    <property type="evidence" value="ECO:0007669"/>
    <property type="project" value="UniProtKB-UniRule"/>
</dbReference>
<comment type="similarity">
    <text evidence="1 7">Belongs to the universal ribosomal protein uL3 family.</text>
</comment>
<evidence type="ECO:0000256" key="8">
    <source>
        <dbReference type="SAM" id="MobiDB-lite"/>
    </source>
</evidence>
<protein>
    <recommendedName>
        <fullName evidence="6 7">Large ribosomal subunit protein uL3</fullName>
    </recommendedName>
</protein>
<keyword evidence="2 7" id="KW-0699">rRNA-binding</keyword>
<dbReference type="AlphaFoldDB" id="A0AAE3DRP6"/>
<dbReference type="Proteomes" id="UP001197875">
    <property type="component" value="Unassembled WGS sequence"/>
</dbReference>
<gene>
    <name evidence="7 9" type="primary">rplC</name>
    <name evidence="9" type="ORF">LKD71_05505</name>
</gene>
<proteinExistence type="inferred from homology"/>